<keyword evidence="2" id="KW-1185">Reference proteome</keyword>
<evidence type="ECO:0000313" key="1">
    <source>
        <dbReference type="EMBL" id="KAH9475389.1"/>
    </source>
</evidence>
<dbReference type="EMBL" id="JAFIQS020000012">
    <property type="protein sequence ID" value="KAH9475389.1"/>
    <property type="molecule type" value="Genomic_DNA"/>
</dbReference>
<accession>A0ACB8GIG0</accession>
<sequence>MAKSKETAAKVIYRAQEDQIKSWHRNHKQPPVTEVSNSMGAPSSSGVLSLKQDAWEKYKIDWENTYPDTPIDITLFLFRNKFMRNHYAEQLDKVKAMVKEHRNKEKEDARKQNANFQSAIEKLSRTIVNFAASIYKIAGWHITLIMGGPVSADNGNISTIIYHHGVNKEEKNFETYYSKQEFDEMIAH</sequence>
<organism evidence="1 2">
    <name type="scientific">Psilocybe cubensis</name>
    <name type="common">Psychedelic mushroom</name>
    <name type="synonym">Stropharia cubensis</name>
    <dbReference type="NCBI Taxonomy" id="181762"/>
    <lineage>
        <taxon>Eukaryota</taxon>
        <taxon>Fungi</taxon>
        <taxon>Dikarya</taxon>
        <taxon>Basidiomycota</taxon>
        <taxon>Agaricomycotina</taxon>
        <taxon>Agaricomycetes</taxon>
        <taxon>Agaricomycetidae</taxon>
        <taxon>Agaricales</taxon>
        <taxon>Agaricineae</taxon>
        <taxon>Strophariaceae</taxon>
        <taxon>Psilocybe</taxon>
    </lineage>
</organism>
<reference evidence="1" key="1">
    <citation type="submission" date="2021-10" db="EMBL/GenBank/DDBJ databases">
        <title>Psilocybe cubensis genome.</title>
        <authorList>
            <person name="Mckernan K.J."/>
            <person name="Crawford S."/>
            <person name="Trippe A."/>
            <person name="Kane L.T."/>
            <person name="Mclaughlin S."/>
        </authorList>
    </citation>
    <scope>NUCLEOTIDE SEQUENCE</scope>
    <source>
        <strain evidence="1">MGC-MH-2018</strain>
    </source>
</reference>
<gene>
    <name evidence="1" type="ORF">JR316_0012500</name>
</gene>
<dbReference type="Proteomes" id="UP000664032">
    <property type="component" value="Unassembled WGS sequence"/>
</dbReference>
<proteinExistence type="predicted"/>
<name>A0ACB8GIG0_PSICU</name>
<evidence type="ECO:0000313" key="2">
    <source>
        <dbReference type="Proteomes" id="UP000664032"/>
    </source>
</evidence>
<protein>
    <submittedName>
        <fullName evidence="1">Uncharacterized protein</fullName>
    </submittedName>
</protein>
<comment type="caution">
    <text evidence="1">The sequence shown here is derived from an EMBL/GenBank/DDBJ whole genome shotgun (WGS) entry which is preliminary data.</text>
</comment>